<evidence type="ECO:0000256" key="2">
    <source>
        <dbReference type="ARBA" id="ARBA00022723"/>
    </source>
</evidence>
<evidence type="ECO:0000313" key="7">
    <source>
        <dbReference type="EMBL" id="MBL6761432.1"/>
    </source>
</evidence>
<dbReference type="Gene3D" id="3.60.130.10">
    <property type="entry name" value="Clavaminate synthase-like"/>
    <property type="match status" value="1"/>
</dbReference>
<dbReference type="EMBL" id="JADHOK010000012">
    <property type="protein sequence ID" value="MBL6761432.1"/>
    <property type="molecule type" value="Genomic_DNA"/>
</dbReference>
<proteinExistence type="inferred from homology"/>
<comment type="similarity">
    <text evidence="1">Belongs to the TfdA dioxygenase family.</text>
</comment>
<keyword evidence="4" id="KW-0560">Oxidoreductase</keyword>
<organism evidence="7 8">
    <name type="scientific">PS1 clade bacterium</name>
    <dbReference type="NCBI Taxonomy" id="2175152"/>
    <lineage>
        <taxon>Bacteria</taxon>
        <taxon>Pseudomonadati</taxon>
        <taxon>Pseudomonadota</taxon>
        <taxon>Alphaproteobacteria</taxon>
        <taxon>PS1 clade</taxon>
    </lineage>
</organism>
<keyword evidence="2" id="KW-0479">Metal-binding</keyword>
<evidence type="ECO:0000256" key="4">
    <source>
        <dbReference type="ARBA" id="ARBA00023002"/>
    </source>
</evidence>
<dbReference type="GO" id="GO:0046872">
    <property type="term" value="F:metal ion binding"/>
    <property type="evidence" value="ECO:0007669"/>
    <property type="project" value="UniProtKB-KW"/>
</dbReference>
<evidence type="ECO:0000313" key="8">
    <source>
        <dbReference type="Proteomes" id="UP000785783"/>
    </source>
</evidence>
<dbReference type="InterPro" id="IPR051323">
    <property type="entry name" value="AtsK-like"/>
</dbReference>
<comment type="caution">
    <text evidence="7">The sequence shown here is derived from an EMBL/GenBank/DDBJ whole genome shotgun (WGS) entry which is preliminary data.</text>
</comment>
<keyword evidence="3 7" id="KW-0223">Dioxygenase</keyword>
<gene>
    <name evidence="7" type="ORF">ISQ19_01910</name>
</gene>
<evidence type="ECO:0000256" key="5">
    <source>
        <dbReference type="ARBA" id="ARBA00023004"/>
    </source>
</evidence>
<dbReference type="AlphaFoldDB" id="A0A937HGW3"/>
<dbReference type="PANTHER" id="PTHR30468">
    <property type="entry name" value="ALPHA-KETOGLUTARATE-DEPENDENT SULFONATE DIOXYGENASE"/>
    <property type="match status" value="1"/>
</dbReference>
<dbReference type="GO" id="GO:0005737">
    <property type="term" value="C:cytoplasm"/>
    <property type="evidence" value="ECO:0007669"/>
    <property type="project" value="TreeGrafter"/>
</dbReference>
<dbReference type="InterPro" id="IPR003819">
    <property type="entry name" value="TauD/TfdA-like"/>
</dbReference>
<dbReference type="Pfam" id="PF02668">
    <property type="entry name" value="TauD"/>
    <property type="match status" value="1"/>
</dbReference>
<dbReference type="SUPFAM" id="SSF51197">
    <property type="entry name" value="Clavaminate synthase-like"/>
    <property type="match status" value="1"/>
</dbReference>
<name>A0A937HGW3_9PROT</name>
<accession>A0A937HGW3</accession>
<dbReference type="PANTHER" id="PTHR30468:SF1">
    <property type="entry name" value="ALPHA-KETOGLUTARATE-DEPENDENT SULFONATE DIOXYGENASE"/>
    <property type="match status" value="1"/>
</dbReference>
<protein>
    <submittedName>
        <fullName evidence="7">TauD/TfdA family dioxygenase</fullName>
    </submittedName>
</protein>
<evidence type="ECO:0000259" key="6">
    <source>
        <dbReference type="Pfam" id="PF02668"/>
    </source>
</evidence>
<dbReference type="Proteomes" id="UP000785783">
    <property type="component" value="Unassembled WGS sequence"/>
</dbReference>
<dbReference type="InterPro" id="IPR042098">
    <property type="entry name" value="TauD-like_sf"/>
</dbReference>
<keyword evidence="5" id="KW-0408">Iron</keyword>
<sequence>MSAIEIRPVSGGVGVELGNVDIGQGLSDAEFKAIQQAFIDNGLVFLHGQSLSPEQHIEFAERFGEINVNRFFPKVDGYEKIAAVVKEKDQKVNIGGGWHTDHSYDQIPAMGSILLARETPPVGGDTLFACMYKAYESLSDGLKKTLEGMNAVHSSRHVFGDQAEYQKSLDDRLSNTELATQDAVHPVVITHPESGRKALYVNPGFTIHFEGWSAAESKPLLDYLYHHATLMEHTTRFKWAEGSIAIWDNRCTWHYALNDYHGARREMHRITVEGSPLN</sequence>
<evidence type="ECO:0000256" key="3">
    <source>
        <dbReference type="ARBA" id="ARBA00022964"/>
    </source>
</evidence>
<feature type="domain" description="TauD/TfdA-like" evidence="6">
    <location>
        <begin position="5"/>
        <end position="271"/>
    </location>
</feature>
<reference evidence="7" key="1">
    <citation type="submission" date="2020-10" db="EMBL/GenBank/DDBJ databases">
        <title>Microbiome of the Black Sea water column analyzed by genome centric metagenomics.</title>
        <authorList>
            <person name="Cabello-Yeves P.J."/>
            <person name="Callieri C."/>
            <person name="Picazo A."/>
            <person name="Mehrshad M."/>
            <person name="Haro-Moreno J.M."/>
            <person name="Roda-Garcia J."/>
            <person name="Dzembekova N."/>
            <person name="Slabakova V."/>
            <person name="Slabakova N."/>
            <person name="Moncheva S."/>
            <person name="Rodriguez-Valera F."/>
        </authorList>
    </citation>
    <scope>NUCLEOTIDE SEQUENCE</scope>
    <source>
        <strain evidence="7">BS307-5m-G5</strain>
    </source>
</reference>
<dbReference type="GO" id="GO:0000908">
    <property type="term" value="F:taurine dioxygenase activity"/>
    <property type="evidence" value="ECO:0007669"/>
    <property type="project" value="TreeGrafter"/>
</dbReference>
<evidence type="ECO:0000256" key="1">
    <source>
        <dbReference type="ARBA" id="ARBA00005896"/>
    </source>
</evidence>
<dbReference type="GO" id="GO:0006790">
    <property type="term" value="P:sulfur compound metabolic process"/>
    <property type="evidence" value="ECO:0007669"/>
    <property type="project" value="TreeGrafter"/>
</dbReference>